<accession>A0A0V0J774</accession>
<dbReference type="EMBL" id="GEEE01001641">
    <property type="protein sequence ID" value="JAP61584.1"/>
    <property type="molecule type" value="Transcribed_RNA"/>
</dbReference>
<organism evidence="1">
    <name type="scientific">Schistocephalus solidus</name>
    <name type="common">Tapeworm</name>
    <dbReference type="NCBI Taxonomy" id="70667"/>
    <lineage>
        <taxon>Eukaryota</taxon>
        <taxon>Metazoa</taxon>
        <taxon>Spiralia</taxon>
        <taxon>Lophotrochozoa</taxon>
        <taxon>Platyhelminthes</taxon>
        <taxon>Cestoda</taxon>
        <taxon>Eucestoda</taxon>
        <taxon>Diphyllobothriidea</taxon>
        <taxon>Diphyllobothriidae</taxon>
        <taxon>Schistocephalus</taxon>
    </lineage>
</organism>
<name>A0A0V0J774_SCHSO</name>
<gene>
    <name evidence="1" type="primary">FABP2</name>
    <name evidence="1" type="ORF">TR162502</name>
</gene>
<proteinExistence type="predicted"/>
<dbReference type="AlphaFoldDB" id="A0A0V0J774"/>
<reference evidence="1" key="1">
    <citation type="submission" date="2016-01" db="EMBL/GenBank/DDBJ databases">
        <title>Reference transcriptome for the parasite Schistocephalus solidus: insights into the molecular evolution of parasitism.</title>
        <authorList>
            <person name="Hebert F.O."/>
            <person name="Grambauer S."/>
            <person name="Barber I."/>
            <person name="Landry C.R."/>
            <person name="Aubin-Horth N."/>
        </authorList>
    </citation>
    <scope>NUCLEOTIDE SEQUENCE</scope>
</reference>
<sequence length="171" mass="19482">MIFTTAVNKLGKGVNVNSPMVFQKYRLDADIVPLADEFVDFDGSFEGISVQRASDVGGFVANLHLIHHITVHSDRGFHSTTVWRHFLEWLTQRECEFTRFERAGRLHSVLVASFRDCQCGFHGVTSLPCDKTNTQAGHNLVESLACLQLERSEEGVHDQWSDWCRQRRSEC</sequence>
<evidence type="ECO:0000313" key="1">
    <source>
        <dbReference type="EMBL" id="JAP61584.1"/>
    </source>
</evidence>
<protein>
    <submittedName>
        <fullName evidence="1">Fatty acid-binding protein homolog 2</fullName>
    </submittedName>
</protein>